<keyword evidence="4" id="KW-1185">Reference proteome</keyword>
<dbReference type="CDD" id="cd07389">
    <property type="entry name" value="MPP_PhoD"/>
    <property type="match status" value="1"/>
</dbReference>
<dbReference type="SUPFAM" id="SSF56300">
    <property type="entry name" value="Metallo-dependent phosphatases"/>
    <property type="match status" value="1"/>
</dbReference>
<feature type="domain" description="Phospholipase D N-terminal" evidence="2">
    <location>
        <begin position="34"/>
        <end position="126"/>
    </location>
</feature>
<dbReference type="InterPro" id="IPR018946">
    <property type="entry name" value="PhoD-like_MPP"/>
</dbReference>
<name>A0ABY9E952_9GAMM</name>
<evidence type="ECO:0000259" key="2">
    <source>
        <dbReference type="Pfam" id="PF16655"/>
    </source>
</evidence>
<dbReference type="Pfam" id="PF09423">
    <property type="entry name" value="PhoD"/>
    <property type="match status" value="1"/>
</dbReference>
<dbReference type="Pfam" id="PF16655">
    <property type="entry name" value="PhoD_N"/>
    <property type="match status" value="1"/>
</dbReference>
<evidence type="ECO:0000313" key="4">
    <source>
        <dbReference type="Proteomes" id="UP001321520"/>
    </source>
</evidence>
<reference evidence="3 4" key="1">
    <citation type="submission" date="2022-05" db="EMBL/GenBank/DDBJ databases">
        <title>Microbulbifer sp. nov., isolated from sponge.</title>
        <authorList>
            <person name="Gao L."/>
        </authorList>
    </citation>
    <scope>NUCLEOTIDE SEQUENCE [LARGE SCALE GENOMIC DNA]</scope>
    <source>
        <strain evidence="3 4">MI-G</strain>
    </source>
</reference>
<dbReference type="InterPro" id="IPR052900">
    <property type="entry name" value="Phospholipid_Metab_Enz"/>
</dbReference>
<evidence type="ECO:0000259" key="1">
    <source>
        <dbReference type="Pfam" id="PF09423"/>
    </source>
</evidence>
<sequence length="553" mass="62479">MSLSRRRFLQFSGAGLAVLPLLKAYGSGHQPFQHGVASGDPLADRVILWTRISPSSDPLFLSTVPYSWQIALDPEMRLVVNSGSGITGPEVDYTVKVDANGLQPGTPYYYRFYSNSMDSPIGRTRTLPIGHLDRLRFAVTSCSNYPMGYFNVYREIALRPDLDMVLHLGDYLYEYGPGGFGTNAGLGREPIPAREMVTLQDYRQRYAQYRSDPDLQEVHRQHPFICVWDDHETTNNAWAGGAENHNPERGEGDWFERRSVANRVYFEWMPIRDNGILDRFGDKAIYRGFRFGNLVDLMMLDTRIAARDKQATWFDQGSADDPARSLLGQQQEGWLYRSLTRSQSDGVRWRVLGQQVMMAQLTLARDFSINMDQWDGYTAARSRLFNHISQNNIENFVVLTGDIHSSWAWDLASNPFSIFDYGPLTGRGALGGEFVTPGVSSSFLDKSQLTDVAAIALDGLIPHLKWVDITQRGYLLMDISHSRAKAHWYHVNTVRSKNYSATLARVYKQKAGYNHIQRAWNESTSPGNAPPPAPHYGALAQNAIAALRTRYRV</sequence>
<gene>
    <name evidence="3" type="ORF">M8T91_17080</name>
</gene>
<dbReference type="Gene3D" id="2.60.40.380">
    <property type="entry name" value="Purple acid phosphatase-like, N-terminal"/>
    <property type="match status" value="1"/>
</dbReference>
<protein>
    <submittedName>
        <fullName evidence="3">Alkaline phosphatase D family protein</fullName>
    </submittedName>
</protein>
<evidence type="ECO:0000313" key="3">
    <source>
        <dbReference type="EMBL" id="WKD49584.1"/>
    </source>
</evidence>
<dbReference type="InterPro" id="IPR029052">
    <property type="entry name" value="Metallo-depent_PP-like"/>
</dbReference>
<dbReference type="Proteomes" id="UP001321520">
    <property type="component" value="Chromosome"/>
</dbReference>
<dbReference type="EMBL" id="CP098023">
    <property type="protein sequence ID" value="WKD49584.1"/>
    <property type="molecule type" value="Genomic_DNA"/>
</dbReference>
<dbReference type="Gene3D" id="3.60.21.70">
    <property type="entry name" value="PhoD-like phosphatase"/>
    <property type="match status" value="1"/>
</dbReference>
<dbReference type="PANTHER" id="PTHR43606">
    <property type="entry name" value="PHOSPHATASE, PUTATIVE (AFU_ORTHOLOGUE AFUA_6G08710)-RELATED"/>
    <property type="match status" value="1"/>
</dbReference>
<dbReference type="InterPro" id="IPR038607">
    <property type="entry name" value="PhoD-like_sf"/>
</dbReference>
<dbReference type="InterPro" id="IPR032093">
    <property type="entry name" value="PhoD_N"/>
</dbReference>
<dbReference type="PANTHER" id="PTHR43606:SF7">
    <property type="entry name" value="PHOSPHATASE, PUTATIVE (AFU_ORTHOLOGUE AFUA_6G08710)-RELATED"/>
    <property type="match status" value="1"/>
</dbReference>
<dbReference type="InterPro" id="IPR006311">
    <property type="entry name" value="TAT_signal"/>
</dbReference>
<dbReference type="RefSeq" id="WP_301415437.1">
    <property type="nucleotide sequence ID" value="NZ_CP098023.1"/>
</dbReference>
<accession>A0ABY9E952</accession>
<organism evidence="3 4">
    <name type="scientific">Microbulbifer spongiae</name>
    <dbReference type="NCBI Taxonomy" id="2944933"/>
    <lineage>
        <taxon>Bacteria</taxon>
        <taxon>Pseudomonadati</taxon>
        <taxon>Pseudomonadota</taxon>
        <taxon>Gammaproteobacteria</taxon>
        <taxon>Cellvibrionales</taxon>
        <taxon>Microbulbiferaceae</taxon>
        <taxon>Microbulbifer</taxon>
    </lineage>
</organism>
<feature type="domain" description="PhoD-like phosphatase metallophosphatase" evidence="1">
    <location>
        <begin position="137"/>
        <end position="488"/>
    </location>
</feature>
<dbReference type="PROSITE" id="PS51318">
    <property type="entry name" value="TAT"/>
    <property type="match status" value="1"/>
</dbReference>
<proteinExistence type="predicted"/>